<dbReference type="EMBL" id="BKCP01006206">
    <property type="protein sequence ID" value="GER41936.1"/>
    <property type="molecule type" value="Genomic_DNA"/>
</dbReference>
<keyword evidence="2" id="KW-1185">Reference proteome</keyword>
<dbReference type="GO" id="GO:0005840">
    <property type="term" value="C:ribosome"/>
    <property type="evidence" value="ECO:0007669"/>
    <property type="project" value="UniProtKB-KW"/>
</dbReference>
<keyword evidence="1" id="KW-0689">Ribosomal protein</keyword>
<name>A0A5A7QAI8_STRAF</name>
<evidence type="ECO:0000313" key="2">
    <source>
        <dbReference type="Proteomes" id="UP000325081"/>
    </source>
</evidence>
<sequence length="370" mass="42669">MDSTTSVGRGPNVNNQRQIWTFEEERALIQGLKKLIAREMKAGNGFRSGMEKNYVLLAPLLQNTSGVGWSESGHILEVEEPVWNGFVKGVESSAFEKGKRVGKRKRVKDAEVEVVGLLSTLCKKADQRWGQMVEHIGVQHEAKEQRKHLFLHRKINPMDRHESMPRIVERYCRPSWSPNEERECYRLFFNICCETPDVNVPAVFNSIWPHLLIQLTEEMLTYFSMLKFLTFLGTPAVEVHAESGLVTVTPTYWAYVGREMNLEYFFRHVGFPWYKECVELWDLRDAASVHMELGERVHEPIMFDDTDEEIVAADDPNGANGADLDFRNDEGVGAAGLEYMNNGANNVHELDDDVEVEEHYRSRHRRRLLR</sequence>
<organism evidence="1 2">
    <name type="scientific">Striga asiatica</name>
    <name type="common">Asiatic witchweed</name>
    <name type="synonym">Buchnera asiatica</name>
    <dbReference type="NCBI Taxonomy" id="4170"/>
    <lineage>
        <taxon>Eukaryota</taxon>
        <taxon>Viridiplantae</taxon>
        <taxon>Streptophyta</taxon>
        <taxon>Embryophyta</taxon>
        <taxon>Tracheophyta</taxon>
        <taxon>Spermatophyta</taxon>
        <taxon>Magnoliopsida</taxon>
        <taxon>eudicotyledons</taxon>
        <taxon>Gunneridae</taxon>
        <taxon>Pentapetalae</taxon>
        <taxon>asterids</taxon>
        <taxon>lamiids</taxon>
        <taxon>Lamiales</taxon>
        <taxon>Orobanchaceae</taxon>
        <taxon>Buchnereae</taxon>
        <taxon>Striga</taxon>
    </lineage>
</organism>
<accession>A0A5A7QAI8</accession>
<reference evidence="2" key="1">
    <citation type="journal article" date="2019" name="Curr. Biol.">
        <title>Genome Sequence of Striga asiatica Provides Insight into the Evolution of Plant Parasitism.</title>
        <authorList>
            <person name="Yoshida S."/>
            <person name="Kim S."/>
            <person name="Wafula E.K."/>
            <person name="Tanskanen J."/>
            <person name="Kim Y.M."/>
            <person name="Honaas L."/>
            <person name="Yang Z."/>
            <person name="Spallek T."/>
            <person name="Conn C.E."/>
            <person name="Ichihashi Y."/>
            <person name="Cheong K."/>
            <person name="Cui S."/>
            <person name="Der J.P."/>
            <person name="Gundlach H."/>
            <person name="Jiao Y."/>
            <person name="Hori C."/>
            <person name="Ishida J.K."/>
            <person name="Kasahara H."/>
            <person name="Kiba T."/>
            <person name="Kim M.S."/>
            <person name="Koo N."/>
            <person name="Laohavisit A."/>
            <person name="Lee Y.H."/>
            <person name="Lumba S."/>
            <person name="McCourt P."/>
            <person name="Mortimer J.C."/>
            <person name="Mutuku J.M."/>
            <person name="Nomura T."/>
            <person name="Sasaki-Sekimoto Y."/>
            <person name="Seto Y."/>
            <person name="Wang Y."/>
            <person name="Wakatake T."/>
            <person name="Sakakibara H."/>
            <person name="Demura T."/>
            <person name="Yamaguchi S."/>
            <person name="Yoneyama K."/>
            <person name="Manabe R.I."/>
            <person name="Nelson D.C."/>
            <person name="Schulman A.H."/>
            <person name="Timko M.P."/>
            <person name="dePamphilis C.W."/>
            <person name="Choi D."/>
            <person name="Shirasu K."/>
        </authorList>
    </citation>
    <scope>NUCLEOTIDE SEQUENCE [LARGE SCALE GENOMIC DNA]</scope>
    <source>
        <strain evidence="2">cv. UVA1</strain>
    </source>
</reference>
<protein>
    <submittedName>
        <fullName evidence="1">50S ribosomal protein L5</fullName>
    </submittedName>
</protein>
<dbReference type="AlphaFoldDB" id="A0A5A7QAI8"/>
<gene>
    <name evidence="1" type="ORF">STAS_18690</name>
</gene>
<dbReference type="Proteomes" id="UP000325081">
    <property type="component" value="Unassembled WGS sequence"/>
</dbReference>
<proteinExistence type="predicted"/>
<keyword evidence="1" id="KW-0687">Ribonucleoprotein</keyword>
<comment type="caution">
    <text evidence="1">The sequence shown here is derived from an EMBL/GenBank/DDBJ whole genome shotgun (WGS) entry which is preliminary data.</text>
</comment>
<evidence type="ECO:0000313" key="1">
    <source>
        <dbReference type="EMBL" id="GER41936.1"/>
    </source>
</evidence>